<evidence type="ECO:0000259" key="6">
    <source>
        <dbReference type="Pfam" id="PF06652"/>
    </source>
</evidence>
<keyword evidence="3" id="KW-0807">Transducer</keyword>
<dbReference type="Gene3D" id="2.170.180.11">
    <property type="entry name" value="Methuselah ectodomain, domain 2"/>
    <property type="match status" value="1"/>
</dbReference>
<keyword evidence="3" id="KW-0297">G-protein coupled receptor</keyword>
<feature type="signal peptide" evidence="5">
    <location>
        <begin position="1"/>
        <end position="23"/>
    </location>
</feature>
<evidence type="ECO:0000313" key="7">
    <source>
        <dbReference type="Proteomes" id="UP000694843"/>
    </source>
</evidence>
<feature type="chain" id="PRO_5034700657" evidence="5">
    <location>
        <begin position="24"/>
        <end position="578"/>
    </location>
</feature>
<dbReference type="KEGG" id="hazt:108681769"/>
<feature type="transmembrane region" description="Helical" evidence="4">
    <location>
        <begin position="425"/>
        <end position="444"/>
    </location>
</feature>
<reference evidence="8" key="1">
    <citation type="submission" date="2025-08" db="UniProtKB">
        <authorList>
            <consortium name="RefSeq"/>
        </authorList>
    </citation>
    <scope>IDENTIFICATION</scope>
    <source>
        <tissue evidence="8">Whole organism</tissue>
    </source>
</reference>
<accession>A0A8B7PLP9</accession>
<feature type="transmembrane region" description="Helical" evidence="4">
    <location>
        <begin position="367"/>
        <end position="392"/>
    </location>
</feature>
<evidence type="ECO:0000256" key="5">
    <source>
        <dbReference type="SAM" id="SignalP"/>
    </source>
</evidence>
<dbReference type="PANTHER" id="PTHR46953:SF1">
    <property type="entry name" value="G-PROTEIN COUPLED RECEPTOR MTH-LIKE 1-RELATED"/>
    <property type="match status" value="1"/>
</dbReference>
<dbReference type="InterPro" id="IPR052808">
    <property type="entry name" value="GPCR_Mth-like"/>
</dbReference>
<dbReference type="GO" id="GO:0004930">
    <property type="term" value="F:G protein-coupled receptor activity"/>
    <property type="evidence" value="ECO:0007669"/>
    <property type="project" value="UniProtKB-KW"/>
</dbReference>
<feature type="transmembrane region" description="Helical" evidence="4">
    <location>
        <begin position="265"/>
        <end position="293"/>
    </location>
</feature>
<dbReference type="PANTHER" id="PTHR46953">
    <property type="entry name" value="G-PROTEIN COUPLED RECEPTOR MTH-LIKE 1-RELATED"/>
    <property type="match status" value="1"/>
</dbReference>
<sequence length="578" mass="65835">MKKFAFILSISSYLLAYIPHIASQSGTLGNETISFSNNTTDYGGGDEYYSSDDSAIEGQWNNTKELAQCENSTCVRKCCPEGQFFSLHGDAFGCINSSDEVPKFEVQFRFKDGRPTYPDKPLELLTGMKGMKPGCTQGVLPEHRRAELLSDGQLYTAYDQIFRNHSEYCLDVIRRDDEHFGMWYITCYDEYEETPRSIFRFYSHSIFLTLSCVALSVIIVCHVSLPQLRDLSGMCLLSHVTSLFVADLALVTVTLWRSISVNLCVFFGVVIHSGFIATYMWLTIMCFDIWRYVRLSVKGIPSNLLQQEEKRLFGFYSLAVWGSVLLITIVTCTLQFLPKNALPDYIIRPQFGVNRCFIIEEDHNLLVYFFLILAVLCILNICFVGMTVNYLYQGGARICCFQRSLACADSVVFNNKQLDLFWQRFQIFVMTICIWSTEVLSWKIPPKELWDATDLLNTLQGVILLIIFMRAKRKRDLILTQVRKFAGIAHSAAQKLSRDDDTSMTSLETHLSKQGSDKETIDKIRKLSRQEETVSSTIVKSLAQSKILAEDARSPQVQDCLKMNHSPTQQNALHPPVN</sequence>
<feature type="transmembrane region" description="Helical" evidence="4">
    <location>
        <begin position="201"/>
        <end position="225"/>
    </location>
</feature>
<dbReference type="AlphaFoldDB" id="A0A8B7PLP9"/>
<dbReference type="Gene3D" id="1.20.1070.10">
    <property type="entry name" value="Rhodopsin 7-helix transmembrane proteins"/>
    <property type="match status" value="1"/>
</dbReference>
<keyword evidence="2 5" id="KW-0732">Signal</keyword>
<evidence type="ECO:0000313" key="8">
    <source>
        <dbReference type="RefSeq" id="XP_018026332.1"/>
    </source>
</evidence>
<feature type="transmembrane region" description="Helical" evidence="4">
    <location>
        <begin position="237"/>
        <end position="259"/>
    </location>
</feature>
<dbReference type="InterPro" id="IPR023311">
    <property type="entry name" value="Methusela_ecto_dom_2"/>
</dbReference>
<dbReference type="CDD" id="cd15039">
    <property type="entry name" value="7tmB3_Methuselah-like"/>
    <property type="match status" value="1"/>
</dbReference>
<keyword evidence="7" id="KW-1185">Reference proteome</keyword>
<feature type="transmembrane region" description="Helical" evidence="4">
    <location>
        <begin position="313"/>
        <end position="337"/>
    </location>
</feature>
<keyword evidence="4" id="KW-1133">Transmembrane helix</keyword>
<dbReference type="InterPro" id="IPR010596">
    <property type="entry name" value="Methuselah_N_dom"/>
</dbReference>
<comment type="similarity">
    <text evidence="1">Belongs to the G-protein coupled receptor 2 family. Mth subfamily.</text>
</comment>
<evidence type="ECO:0000256" key="4">
    <source>
        <dbReference type="SAM" id="Phobius"/>
    </source>
</evidence>
<keyword evidence="4" id="KW-0472">Membrane</keyword>
<gene>
    <name evidence="8" type="primary">LOC108681769</name>
</gene>
<keyword evidence="4" id="KW-0812">Transmembrane</keyword>
<dbReference type="OrthoDB" id="6134459at2759"/>
<evidence type="ECO:0000256" key="2">
    <source>
        <dbReference type="ARBA" id="ARBA00022729"/>
    </source>
</evidence>
<feature type="domain" description="Methuselah N-terminal" evidence="6">
    <location>
        <begin position="69"/>
        <end position="182"/>
    </location>
</feature>
<evidence type="ECO:0000256" key="1">
    <source>
        <dbReference type="ARBA" id="ARBA00008979"/>
    </source>
</evidence>
<dbReference type="RefSeq" id="XP_018026332.1">
    <property type="nucleotide sequence ID" value="XM_018170843.2"/>
</dbReference>
<feature type="transmembrane region" description="Helical" evidence="4">
    <location>
        <begin position="450"/>
        <end position="469"/>
    </location>
</feature>
<dbReference type="InterPro" id="IPR036272">
    <property type="entry name" value="Methuselah_N_sf"/>
</dbReference>
<evidence type="ECO:0000256" key="3">
    <source>
        <dbReference type="ARBA" id="ARBA00023040"/>
    </source>
</evidence>
<dbReference type="GeneID" id="108681769"/>
<proteinExistence type="inferred from homology"/>
<name>A0A8B7PLP9_HYAAZ</name>
<dbReference type="OMA" id="RESCAND"/>
<keyword evidence="3" id="KW-0675">Receptor</keyword>
<protein>
    <submittedName>
        <fullName evidence="8">G-protein coupled receptor Mth2-like</fullName>
    </submittedName>
</protein>
<organism evidence="7 8">
    <name type="scientific">Hyalella azteca</name>
    <name type="common">Amphipod</name>
    <dbReference type="NCBI Taxonomy" id="294128"/>
    <lineage>
        <taxon>Eukaryota</taxon>
        <taxon>Metazoa</taxon>
        <taxon>Ecdysozoa</taxon>
        <taxon>Arthropoda</taxon>
        <taxon>Crustacea</taxon>
        <taxon>Multicrustacea</taxon>
        <taxon>Malacostraca</taxon>
        <taxon>Eumalacostraca</taxon>
        <taxon>Peracarida</taxon>
        <taxon>Amphipoda</taxon>
        <taxon>Senticaudata</taxon>
        <taxon>Talitrida</taxon>
        <taxon>Talitroidea</taxon>
        <taxon>Hyalellidae</taxon>
        <taxon>Hyalella</taxon>
    </lineage>
</organism>
<dbReference type="SUPFAM" id="SSF63877">
    <property type="entry name" value="Methuselah ectodomain"/>
    <property type="match status" value="1"/>
</dbReference>
<dbReference type="Pfam" id="PF06652">
    <property type="entry name" value="Methuselah_N"/>
    <property type="match status" value="1"/>
</dbReference>
<dbReference type="Proteomes" id="UP000694843">
    <property type="component" value="Unplaced"/>
</dbReference>